<sequence length="61" mass="6586">MPANALMHELKASQAAVHQLQGSGYAPRFEVSHRWVGEMEEIAGTVGGEEGKIMAKVYSSI</sequence>
<organism evidence="2 3">
    <name type="scientific">Athelia psychrophila</name>
    <dbReference type="NCBI Taxonomy" id="1759441"/>
    <lineage>
        <taxon>Eukaryota</taxon>
        <taxon>Fungi</taxon>
        <taxon>Dikarya</taxon>
        <taxon>Basidiomycota</taxon>
        <taxon>Agaricomycotina</taxon>
        <taxon>Agaricomycetes</taxon>
        <taxon>Agaricomycetidae</taxon>
        <taxon>Atheliales</taxon>
        <taxon>Atheliaceae</taxon>
        <taxon>Athelia</taxon>
    </lineage>
</organism>
<evidence type="ECO:0000313" key="3">
    <source>
        <dbReference type="Proteomes" id="UP000076532"/>
    </source>
</evidence>
<dbReference type="AlphaFoldDB" id="A0A165XE68"/>
<protein>
    <recommendedName>
        <fullName evidence="1">Phosphogluconate dehydrogenase NAD-binding putative C-terminal domain-containing protein</fullName>
    </recommendedName>
</protein>
<dbReference type="Proteomes" id="UP000076532">
    <property type="component" value="Unassembled WGS sequence"/>
</dbReference>
<keyword evidence="3" id="KW-1185">Reference proteome</keyword>
<evidence type="ECO:0000313" key="2">
    <source>
        <dbReference type="EMBL" id="KZP08457.1"/>
    </source>
</evidence>
<proteinExistence type="predicted"/>
<dbReference type="EMBL" id="KV417721">
    <property type="protein sequence ID" value="KZP08457.1"/>
    <property type="molecule type" value="Genomic_DNA"/>
</dbReference>
<accession>A0A165XE68</accession>
<dbReference type="Pfam" id="PF09130">
    <property type="entry name" value="DUF1932"/>
    <property type="match status" value="1"/>
</dbReference>
<gene>
    <name evidence="2" type="ORF">FIBSPDRAFT_964793</name>
</gene>
<dbReference type="OrthoDB" id="9988102at2759"/>
<feature type="domain" description="Phosphogluconate dehydrogenase NAD-binding putative C-terminal" evidence="1">
    <location>
        <begin position="4"/>
        <end position="51"/>
    </location>
</feature>
<name>A0A165XE68_9AGAM</name>
<evidence type="ECO:0000259" key="1">
    <source>
        <dbReference type="Pfam" id="PF09130"/>
    </source>
</evidence>
<reference evidence="2 3" key="1">
    <citation type="journal article" date="2016" name="Mol. Biol. Evol.">
        <title>Comparative Genomics of Early-Diverging Mushroom-Forming Fungi Provides Insights into the Origins of Lignocellulose Decay Capabilities.</title>
        <authorList>
            <person name="Nagy L.G."/>
            <person name="Riley R."/>
            <person name="Tritt A."/>
            <person name="Adam C."/>
            <person name="Daum C."/>
            <person name="Floudas D."/>
            <person name="Sun H."/>
            <person name="Yadav J.S."/>
            <person name="Pangilinan J."/>
            <person name="Larsson K.H."/>
            <person name="Matsuura K."/>
            <person name="Barry K."/>
            <person name="Labutti K."/>
            <person name="Kuo R."/>
            <person name="Ohm R.A."/>
            <person name="Bhattacharya S.S."/>
            <person name="Shirouzu T."/>
            <person name="Yoshinaga Y."/>
            <person name="Martin F.M."/>
            <person name="Grigoriev I.V."/>
            <person name="Hibbett D.S."/>
        </authorList>
    </citation>
    <scope>NUCLEOTIDE SEQUENCE [LARGE SCALE GENOMIC DNA]</scope>
    <source>
        <strain evidence="2 3">CBS 109695</strain>
    </source>
</reference>
<dbReference type="InterPro" id="IPR015814">
    <property type="entry name" value="Pgluconate_DH_NAD-bd_C"/>
</dbReference>